<feature type="region of interest" description="Disordered" evidence="3">
    <location>
        <begin position="284"/>
        <end position="374"/>
    </location>
</feature>
<evidence type="ECO:0000256" key="3">
    <source>
        <dbReference type="SAM" id="MobiDB-lite"/>
    </source>
</evidence>
<dbReference type="InterPro" id="IPR003115">
    <property type="entry name" value="ParB_N"/>
</dbReference>
<dbReference type="EMBL" id="JBHSPU010000042">
    <property type="protein sequence ID" value="MFC5918616.1"/>
    <property type="molecule type" value="Genomic_DNA"/>
</dbReference>
<dbReference type="RefSeq" id="WP_344516786.1">
    <property type="nucleotide sequence ID" value="NZ_BAAATU010000043.1"/>
</dbReference>
<dbReference type="InterPro" id="IPR050336">
    <property type="entry name" value="Chromosome_partition/occlusion"/>
</dbReference>
<evidence type="ECO:0000259" key="4">
    <source>
        <dbReference type="SMART" id="SM00470"/>
    </source>
</evidence>
<feature type="region of interest" description="Disordered" evidence="3">
    <location>
        <begin position="232"/>
        <end position="262"/>
    </location>
</feature>
<dbReference type="Gene3D" id="3.90.1530.10">
    <property type="entry name" value="Conserved hypothetical protein from pyrococcus furiosus pfu- 392566-001, ParB domain"/>
    <property type="match status" value="1"/>
</dbReference>
<dbReference type="InterPro" id="IPR004437">
    <property type="entry name" value="ParB/RepB/Spo0J"/>
</dbReference>
<dbReference type="PANTHER" id="PTHR33375">
    <property type="entry name" value="CHROMOSOME-PARTITIONING PROTEIN PARB-RELATED"/>
    <property type="match status" value="1"/>
</dbReference>
<evidence type="ECO:0000313" key="6">
    <source>
        <dbReference type="Proteomes" id="UP001596200"/>
    </source>
</evidence>
<feature type="domain" description="ParB-like N-terminal" evidence="4">
    <location>
        <begin position="42"/>
        <end position="149"/>
    </location>
</feature>
<dbReference type="SMART" id="SM00470">
    <property type="entry name" value="ParB"/>
    <property type="match status" value="1"/>
</dbReference>
<dbReference type="SUPFAM" id="SSF110849">
    <property type="entry name" value="ParB/Sulfiredoxin"/>
    <property type="match status" value="1"/>
</dbReference>
<feature type="compositionally biased region" description="Low complexity" evidence="3">
    <location>
        <begin position="317"/>
        <end position="330"/>
    </location>
</feature>
<feature type="compositionally biased region" description="Basic and acidic residues" evidence="3">
    <location>
        <begin position="232"/>
        <end position="242"/>
    </location>
</feature>
<dbReference type="Gene3D" id="1.10.10.2830">
    <property type="match status" value="1"/>
</dbReference>
<comment type="caution">
    <text evidence="5">The sequence shown here is derived from an EMBL/GenBank/DDBJ whole genome shotgun (WGS) entry which is preliminary data.</text>
</comment>
<evidence type="ECO:0000256" key="1">
    <source>
        <dbReference type="ARBA" id="ARBA00006295"/>
    </source>
</evidence>
<sequence length="414" mass="44713">MSKAGQLGTGRFGGAQGVSARRQAVAAATGAVTVGASDSRLSTIPLDQLVPTRFNPRRNFGSDSDLLDFGLKLKKKQLQPAVAVTREAYLRLWEGEGDSVGTARYVIANGERRYRASLAAGIGTLEVVVDDDVAKSRADFLDAVLSENNDREDLDPIERALGIQTMVEELGGKTKVAEHYSKSGGWVTQQMYLLNLAPELQVLVSSGDLPVRETRALVKLPHDEQLRAWQERALEREEEKERPRVRRSSEQTPTPPAATGTFFTAVKNVPSTAEDSVAAPIAENGPMDVEVPTPLEAPTPPDGFHAAPPAAPPAPQPQAVQMPQVSPAPQGRGVAEAPLPEPRVQPHSVGEALSPFVPRATDSPVPQRPPIKMPWHDGKAVAELVFRKMTPEQRQSMLLRLGELEKTALSDKQA</sequence>
<dbReference type="Pfam" id="PF02195">
    <property type="entry name" value="ParB_N"/>
    <property type="match status" value="1"/>
</dbReference>
<gene>
    <name evidence="5" type="ORF">ACFP1B_35075</name>
</gene>
<organism evidence="5 6">
    <name type="scientific">Streptomyces pulveraceus</name>
    <dbReference type="NCBI Taxonomy" id="68258"/>
    <lineage>
        <taxon>Bacteria</taxon>
        <taxon>Bacillati</taxon>
        <taxon>Actinomycetota</taxon>
        <taxon>Actinomycetes</taxon>
        <taxon>Kitasatosporales</taxon>
        <taxon>Streptomycetaceae</taxon>
        <taxon>Streptomyces</taxon>
    </lineage>
</organism>
<proteinExistence type="inferred from homology"/>
<dbReference type="PANTHER" id="PTHR33375:SF1">
    <property type="entry name" value="CHROMOSOME-PARTITIONING PROTEIN PARB-RELATED"/>
    <property type="match status" value="1"/>
</dbReference>
<dbReference type="SUPFAM" id="SSF109709">
    <property type="entry name" value="KorB DNA-binding domain-like"/>
    <property type="match status" value="1"/>
</dbReference>
<protein>
    <submittedName>
        <fullName evidence="5">ParB/RepB/Spo0J family partition protein</fullName>
    </submittedName>
</protein>
<accession>A0ABW1GUU7</accession>
<evidence type="ECO:0000256" key="2">
    <source>
        <dbReference type="ARBA" id="ARBA00022829"/>
    </source>
</evidence>
<comment type="similarity">
    <text evidence="1">Belongs to the ParB family.</text>
</comment>
<dbReference type="NCBIfam" id="TIGR00180">
    <property type="entry name" value="parB_part"/>
    <property type="match status" value="1"/>
</dbReference>
<dbReference type="InterPro" id="IPR041468">
    <property type="entry name" value="HTH_ParB/Spo0J"/>
</dbReference>
<reference evidence="6" key="1">
    <citation type="journal article" date="2019" name="Int. J. Syst. Evol. Microbiol.">
        <title>The Global Catalogue of Microorganisms (GCM) 10K type strain sequencing project: providing services to taxonomists for standard genome sequencing and annotation.</title>
        <authorList>
            <consortium name="The Broad Institute Genomics Platform"/>
            <consortium name="The Broad Institute Genome Sequencing Center for Infectious Disease"/>
            <person name="Wu L."/>
            <person name="Ma J."/>
        </authorList>
    </citation>
    <scope>NUCLEOTIDE SEQUENCE [LARGE SCALE GENOMIC DNA]</scope>
    <source>
        <strain evidence="6">JCM 4147</strain>
    </source>
</reference>
<dbReference type="Proteomes" id="UP001596200">
    <property type="component" value="Unassembled WGS sequence"/>
</dbReference>
<dbReference type="InterPro" id="IPR036086">
    <property type="entry name" value="ParB/Sulfiredoxin_sf"/>
</dbReference>
<evidence type="ECO:0000313" key="5">
    <source>
        <dbReference type="EMBL" id="MFC5918616.1"/>
    </source>
</evidence>
<keyword evidence="2" id="KW-0159">Chromosome partition</keyword>
<dbReference type="Pfam" id="PF17762">
    <property type="entry name" value="HTH_ParB"/>
    <property type="match status" value="1"/>
</dbReference>
<keyword evidence="6" id="KW-1185">Reference proteome</keyword>
<name>A0ABW1GUU7_9ACTN</name>